<keyword evidence="5 16" id="KW-0328">Glycosyltransferase</keyword>
<dbReference type="EMBL" id="CAJPWZ010002966">
    <property type="protein sequence ID" value="CAG2249197.1"/>
    <property type="molecule type" value="Genomic_DNA"/>
</dbReference>
<dbReference type="SUPFAM" id="SSF53448">
    <property type="entry name" value="Nucleotide-diphospho-sugar transferases"/>
    <property type="match status" value="1"/>
</dbReference>
<comment type="pathway">
    <text evidence="3 16">Protein modification; protein glycosylation.</text>
</comment>
<evidence type="ECO:0000259" key="17">
    <source>
        <dbReference type="SMART" id="SM00458"/>
    </source>
</evidence>
<evidence type="ECO:0000256" key="8">
    <source>
        <dbReference type="ARBA" id="ARBA00022723"/>
    </source>
</evidence>
<dbReference type="InterPro" id="IPR000772">
    <property type="entry name" value="Ricin_B_lectin"/>
</dbReference>
<name>A0A8S3UVF5_MYTED</name>
<protein>
    <recommendedName>
        <fullName evidence="16">Polypeptide N-acetylgalactosaminyltransferase</fullName>
        <ecNumber evidence="16">2.4.1.-</ecNumber>
    </recommendedName>
    <alternativeName>
        <fullName evidence="16">Protein-UDP acetylgalactosaminyltransferase</fullName>
    </alternativeName>
</protein>
<dbReference type="GO" id="GO:0000139">
    <property type="term" value="C:Golgi membrane"/>
    <property type="evidence" value="ECO:0007669"/>
    <property type="project" value="UniProtKB-SubCell"/>
</dbReference>
<evidence type="ECO:0000256" key="4">
    <source>
        <dbReference type="ARBA" id="ARBA00005680"/>
    </source>
</evidence>
<keyword evidence="19" id="KW-1185">Reference proteome</keyword>
<evidence type="ECO:0000256" key="5">
    <source>
        <dbReference type="ARBA" id="ARBA00022676"/>
    </source>
</evidence>
<keyword evidence="11 16" id="KW-1133">Transmembrane helix</keyword>
<dbReference type="Gene3D" id="3.90.550.10">
    <property type="entry name" value="Spore Coat Polysaccharide Biosynthesis Protein SpsA, Chain A"/>
    <property type="match status" value="1"/>
</dbReference>
<dbReference type="GO" id="GO:0030246">
    <property type="term" value="F:carbohydrate binding"/>
    <property type="evidence" value="ECO:0007669"/>
    <property type="project" value="UniProtKB-KW"/>
</dbReference>
<dbReference type="PANTHER" id="PTHR11675:SF131">
    <property type="entry name" value="POLYPEPTIDE N-ACETYLGALACTOSAMINYLTRANSFERASE 9-RELATED"/>
    <property type="match status" value="1"/>
</dbReference>
<organism evidence="18 19">
    <name type="scientific">Mytilus edulis</name>
    <name type="common">Blue mussel</name>
    <dbReference type="NCBI Taxonomy" id="6550"/>
    <lineage>
        <taxon>Eukaryota</taxon>
        <taxon>Metazoa</taxon>
        <taxon>Spiralia</taxon>
        <taxon>Lophotrochozoa</taxon>
        <taxon>Mollusca</taxon>
        <taxon>Bivalvia</taxon>
        <taxon>Autobranchia</taxon>
        <taxon>Pteriomorphia</taxon>
        <taxon>Mytilida</taxon>
        <taxon>Mytiloidea</taxon>
        <taxon>Mytilidae</taxon>
        <taxon>Mytilinae</taxon>
        <taxon>Mytilus</taxon>
    </lineage>
</organism>
<dbReference type="GO" id="GO:0046872">
    <property type="term" value="F:metal ion binding"/>
    <property type="evidence" value="ECO:0007669"/>
    <property type="project" value="UniProtKB-KW"/>
</dbReference>
<comment type="similarity">
    <text evidence="4 16">Belongs to the glycosyltransferase 2 family. GalNAc-T subfamily.</text>
</comment>
<gene>
    <name evidence="18" type="ORF">MEDL_60981</name>
</gene>
<keyword evidence="10" id="KW-0735">Signal-anchor</keyword>
<evidence type="ECO:0000256" key="7">
    <source>
        <dbReference type="ARBA" id="ARBA00022692"/>
    </source>
</evidence>
<sequence>MYEMKQYNNEKNILQTAVHFLNGQYAIGYLKYHHRHNSVALIRSRRMNVKRQLRRKLLIPIVLLFLVAVLWYSILLFEVMIGPKNTDAEDMNLYDVKLRKAIESIDRPTREHIKPLQPPNDHDTNSGSFYFINSELEKSTENINNYSVTLAGSNEERNKKDEEMQIKPPLREFPNVGVLVKEGLGEGGEPVNISKRLLNKKEKEEYRNGWKNNAFNEYLSNRISLDRTLKDQRIEKCKLIKYPENLPDVSVIVTFHNEAWSVLLRSIHSIINRTPKHLLKEVILADDWSDMPHLGEPLEKYLEDYPKVKIVRATSREGLVRARLRGYRVATGTVLVFLDSHIECAEGWIEPMLDRIKRNWTTVVTPCIDIIDDDTFGFRFQGPNDMFAGGFDWKMVFNWHSVPEKEQKRRNYEVYLPYRSPTMAGGLFAISRAYFTYIGTYDDGMDIWGGENLEISFRIWMCGGTLETTPCSHVGHIFRKRSPYKWRKDVDVLRKNNIRLCEVWLDEYKQYYYDKIGIHSPSDYGNITSRIEIRKKLKCKSFEWFLKNIYPEMWVPGESLAYGQIAAKTQPYCLKGDCEYGQTGKPISLVNCSSAHNKVMYLITTKEIRRDNGCVDYSGKPGIQMESCHQMRGNQEWEYREDNTLYHVFSQKCLEISQDGQTLFMNTCLGTDHQIWLWNRGGPQGPTRNWNSLD</sequence>
<dbReference type="PROSITE" id="PS50231">
    <property type="entry name" value="RICIN_B_LECTIN"/>
    <property type="match status" value="1"/>
</dbReference>
<dbReference type="AlphaFoldDB" id="A0A8S3UVF5"/>
<comment type="caution">
    <text evidence="18">The sequence shown here is derived from an EMBL/GenBank/DDBJ whole genome shotgun (WGS) entry which is preliminary data.</text>
</comment>
<evidence type="ECO:0000256" key="16">
    <source>
        <dbReference type="RuleBase" id="RU361242"/>
    </source>
</evidence>
<evidence type="ECO:0000256" key="14">
    <source>
        <dbReference type="ARBA" id="ARBA00023157"/>
    </source>
</evidence>
<evidence type="ECO:0000256" key="13">
    <source>
        <dbReference type="ARBA" id="ARBA00023136"/>
    </source>
</evidence>
<dbReference type="Pfam" id="PF00652">
    <property type="entry name" value="Ricin_B_lectin"/>
    <property type="match status" value="1"/>
</dbReference>
<keyword evidence="9 16" id="KW-0430">Lectin</keyword>
<comment type="subcellular location">
    <subcellularLocation>
        <location evidence="2 16">Golgi apparatus membrane</location>
        <topology evidence="2 16">Single-pass type II membrane protein</topology>
    </subcellularLocation>
</comment>
<feature type="domain" description="Ricin B lectin" evidence="17">
    <location>
        <begin position="559"/>
        <end position="679"/>
    </location>
</feature>
<dbReference type="OrthoDB" id="6119243at2759"/>
<dbReference type="SMART" id="SM00458">
    <property type="entry name" value="RICIN"/>
    <property type="match status" value="1"/>
</dbReference>
<evidence type="ECO:0000256" key="15">
    <source>
        <dbReference type="ARBA" id="ARBA00023211"/>
    </source>
</evidence>
<evidence type="ECO:0000256" key="2">
    <source>
        <dbReference type="ARBA" id="ARBA00004323"/>
    </source>
</evidence>
<dbReference type="EC" id="2.4.1.-" evidence="16"/>
<evidence type="ECO:0000256" key="9">
    <source>
        <dbReference type="ARBA" id="ARBA00022734"/>
    </source>
</evidence>
<evidence type="ECO:0000256" key="3">
    <source>
        <dbReference type="ARBA" id="ARBA00004922"/>
    </source>
</evidence>
<evidence type="ECO:0000256" key="1">
    <source>
        <dbReference type="ARBA" id="ARBA00001936"/>
    </source>
</evidence>
<dbReference type="Proteomes" id="UP000683360">
    <property type="component" value="Unassembled WGS sequence"/>
</dbReference>
<dbReference type="Gene3D" id="2.80.10.50">
    <property type="match status" value="1"/>
</dbReference>
<evidence type="ECO:0000256" key="10">
    <source>
        <dbReference type="ARBA" id="ARBA00022968"/>
    </source>
</evidence>
<dbReference type="InterPro" id="IPR029044">
    <property type="entry name" value="Nucleotide-diphossugar_trans"/>
</dbReference>
<reference evidence="18" key="1">
    <citation type="submission" date="2021-03" db="EMBL/GenBank/DDBJ databases">
        <authorList>
            <person name="Bekaert M."/>
        </authorList>
    </citation>
    <scope>NUCLEOTIDE SEQUENCE</scope>
</reference>
<proteinExistence type="inferred from homology"/>
<comment type="cofactor">
    <cofactor evidence="1 16">
        <name>Mn(2+)</name>
        <dbReference type="ChEBI" id="CHEBI:29035"/>
    </cofactor>
</comment>
<evidence type="ECO:0000313" key="19">
    <source>
        <dbReference type="Proteomes" id="UP000683360"/>
    </source>
</evidence>
<dbReference type="InterPro" id="IPR035992">
    <property type="entry name" value="Ricin_B-like_lectins"/>
</dbReference>
<keyword evidence="14 16" id="KW-1015">Disulfide bond</keyword>
<keyword evidence="7 16" id="KW-0812">Transmembrane</keyword>
<evidence type="ECO:0000256" key="6">
    <source>
        <dbReference type="ARBA" id="ARBA00022679"/>
    </source>
</evidence>
<feature type="transmembrane region" description="Helical" evidence="16">
    <location>
        <begin position="57"/>
        <end position="77"/>
    </location>
</feature>
<evidence type="ECO:0000256" key="12">
    <source>
        <dbReference type="ARBA" id="ARBA00023034"/>
    </source>
</evidence>
<evidence type="ECO:0000313" key="18">
    <source>
        <dbReference type="EMBL" id="CAG2249197.1"/>
    </source>
</evidence>
<dbReference type="GO" id="GO:0006493">
    <property type="term" value="P:protein O-linked glycosylation"/>
    <property type="evidence" value="ECO:0007669"/>
    <property type="project" value="TreeGrafter"/>
</dbReference>
<dbReference type="InterPro" id="IPR001173">
    <property type="entry name" value="Glyco_trans_2-like"/>
</dbReference>
<accession>A0A8S3UVF5</accession>
<dbReference type="InterPro" id="IPR045885">
    <property type="entry name" value="GalNAc-T"/>
</dbReference>
<keyword evidence="8" id="KW-0479">Metal-binding</keyword>
<evidence type="ECO:0000256" key="11">
    <source>
        <dbReference type="ARBA" id="ARBA00022989"/>
    </source>
</evidence>
<keyword evidence="12 16" id="KW-0333">Golgi apparatus</keyword>
<dbReference type="Pfam" id="PF00535">
    <property type="entry name" value="Glycos_transf_2"/>
    <property type="match status" value="1"/>
</dbReference>
<dbReference type="FunFam" id="3.90.550.10:FF:000021">
    <property type="entry name" value="Polypeptide N-acetylgalactosaminyltransferase"/>
    <property type="match status" value="1"/>
</dbReference>
<dbReference type="SUPFAM" id="SSF50370">
    <property type="entry name" value="Ricin B-like lectins"/>
    <property type="match status" value="1"/>
</dbReference>
<dbReference type="PANTHER" id="PTHR11675">
    <property type="entry name" value="N-ACETYLGALACTOSAMINYLTRANSFERASE"/>
    <property type="match status" value="1"/>
</dbReference>
<dbReference type="GO" id="GO:0004653">
    <property type="term" value="F:polypeptide N-acetylgalactosaminyltransferase activity"/>
    <property type="evidence" value="ECO:0007669"/>
    <property type="project" value="TreeGrafter"/>
</dbReference>
<keyword evidence="15 16" id="KW-0464">Manganese</keyword>
<keyword evidence="6 16" id="KW-0808">Transferase</keyword>
<dbReference type="CDD" id="cd02510">
    <property type="entry name" value="pp-GalNAc-T"/>
    <property type="match status" value="1"/>
</dbReference>
<keyword evidence="13 16" id="KW-0472">Membrane</keyword>